<dbReference type="InterPro" id="IPR033214">
    <property type="entry name" value="AKIP1"/>
</dbReference>
<dbReference type="AlphaFoldDB" id="A0A2B4SUA5"/>
<gene>
    <name evidence="1" type="primary">Akip1</name>
    <name evidence="1" type="ORF">AWC38_SpisGene3106</name>
</gene>
<evidence type="ECO:0000313" key="2">
    <source>
        <dbReference type="Proteomes" id="UP000225706"/>
    </source>
</evidence>
<sequence>MPLKNEDSWLHWTMCRSGRQGASTLNKALQRKVEWPSQTNTSFHSSQEPMVHTTIEDAFDTVLQYMNAASRQCKRYFRCRSTEECNAQDVNHCNRFHQPGYNLVTRPHPLQRMEDVQVEVAPGSYAVSAGRYGAPRQHTHIVRLEPGQTVDLGFSL</sequence>
<proteinExistence type="predicted"/>
<dbReference type="PANTHER" id="PTHR14330">
    <property type="entry name" value="A-KINASE-INTERACTING PROTEIN 1"/>
    <property type="match status" value="1"/>
</dbReference>
<protein>
    <submittedName>
        <fullName evidence="1">A-kinase-interacting protein 1</fullName>
    </submittedName>
</protein>
<dbReference type="GO" id="GO:0005654">
    <property type="term" value="C:nucleoplasm"/>
    <property type="evidence" value="ECO:0007669"/>
    <property type="project" value="TreeGrafter"/>
</dbReference>
<dbReference type="Proteomes" id="UP000225706">
    <property type="component" value="Unassembled WGS sequence"/>
</dbReference>
<dbReference type="PANTHER" id="PTHR14330:SF2">
    <property type="entry name" value="A-KINASE-INTERACTING PROTEIN 1"/>
    <property type="match status" value="1"/>
</dbReference>
<reference evidence="2" key="1">
    <citation type="journal article" date="2017" name="bioRxiv">
        <title>Comparative analysis of the genomes of Stylophora pistillata and Acropora digitifera provides evidence for extensive differences between species of corals.</title>
        <authorList>
            <person name="Voolstra C.R."/>
            <person name="Li Y."/>
            <person name="Liew Y.J."/>
            <person name="Baumgarten S."/>
            <person name="Zoccola D."/>
            <person name="Flot J.-F."/>
            <person name="Tambutte S."/>
            <person name="Allemand D."/>
            <person name="Aranda M."/>
        </authorList>
    </citation>
    <scope>NUCLEOTIDE SEQUENCE [LARGE SCALE GENOMIC DNA]</scope>
</reference>
<keyword evidence="1" id="KW-0418">Kinase</keyword>
<evidence type="ECO:0000313" key="1">
    <source>
        <dbReference type="EMBL" id="PFX32132.1"/>
    </source>
</evidence>
<keyword evidence="1" id="KW-0808">Transferase</keyword>
<organism evidence="1 2">
    <name type="scientific">Stylophora pistillata</name>
    <name type="common">Smooth cauliflower coral</name>
    <dbReference type="NCBI Taxonomy" id="50429"/>
    <lineage>
        <taxon>Eukaryota</taxon>
        <taxon>Metazoa</taxon>
        <taxon>Cnidaria</taxon>
        <taxon>Anthozoa</taxon>
        <taxon>Hexacorallia</taxon>
        <taxon>Scleractinia</taxon>
        <taxon>Astrocoeniina</taxon>
        <taxon>Pocilloporidae</taxon>
        <taxon>Stylophora</taxon>
    </lineage>
</organism>
<dbReference type="EMBL" id="LSMT01000027">
    <property type="protein sequence ID" value="PFX32132.1"/>
    <property type="molecule type" value="Genomic_DNA"/>
</dbReference>
<name>A0A2B4SUA5_STYPI</name>
<comment type="caution">
    <text evidence="1">The sequence shown here is derived from an EMBL/GenBank/DDBJ whole genome shotgun (WGS) entry which is preliminary data.</text>
</comment>
<keyword evidence="2" id="KW-1185">Reference proteome</keyword>
<dbReference type="GO" id="GO:1901222">
    <property type="term" value="P:regulation of non-canonical NF-kappaB signal transduction"/>
    <property type="evidence" value="ECO:0007669"/>
    <property type="project" value="InterPro"/>
</dbReference>
<dbReference type="OrthoDB" id="5945634at2759"/>
<dbReference type="GO" id="GO:0016301">
    <property type="term" value="F:kinase activity"/>
    <property type="evidence" value="ECO:0007669"/>
    <property type="project" value="UniProtKB-KW"/>
</dbReference>
<accession>A0A2B4SUA5</accession>